<accession>A0ABY6V1B5</accession>
<evidence type="ECO:0000259" key="2">
    <source>
        <dbReference type="PROSITE" id="PS51858"/>
    </source>
</evidence>
<keyword evidence="4" id="KW-1185">Reference proteome</keyword>
<sequence>MTDNWRSQYHGYTDKSPEEIKTISDNLVQRQIDNQVGYNIPFNNCAHFAQTFADKITEGSAVSNPDTSYSSDAVFTRRAQYNTIAGAEALARGNAEEAKRLAKTPNWSEDVSNRVDAGIVEYRDQWQPDWYVRPNTPPAAMGTAYGDSVTGTSATDSTREEPFDDVTNPPW</sequence>
<evidence type="ECO:0000313" key="3">
    <source>
        <dbReference type="EMBL" id="VUC37546.1"/>
    </source>
</evidence>
<evidence type="ECO:0000256" key="1">
    <source>
        <dbReference type="SAM" id="MobiDB-lite"/>
    </source>
</evidence>
<protein>
    <recommendedName>
        <fullName evidence="2">PPPDE domain-containing protein</fullName>
    </recommendedName>
</protein>
<reference evidence="3 4" key="1">
    <citation type="submission" date="2019-06" db="EMBL/GenBank/DDBJ databases">
        <authorList>
            <person name="Broberg M."/>
        </authorList>
    </citation>
    <scope>NUCLEOTIDE SEQUENCE [LARGE SCALE GENOMIC DNA]</scope>
</reference>
<dbReference type="Proteomes" id="UP000766486">
    <property type="component" value="Unassembled WGS sequence"/>
</dbReference>
<dbReference type="EMBL" id="CABFNS010001005">
    <property type="protein sequence ID" value="VUC37546.1"/>
    <property type="molecule type" value="Genomic_DNA"/>
</dbReference>
<dbReference type="PROSITE" id="PS51858">
    <property type="entry name" value="PPPDE"/>
    <property type="match status" value="1"/>
</dbReference>
<evidence type="ECO:0000313" key="4">
    <source>
        <dbReference type="Proteomes" id="UP000766486"/>
    </source>
</evidence>
<comment type="caution">
    <text evidence="3">The sequence shown here is derived from an EMBL/GenBank/DDBJ whole genome shotgun (WGS) entry which is preliminary data.</text>
</comment>
<organism evidence="3 4">
    <name type="scientific">Bionectria ochroleuca</name>
    <name type="common">Gliocladium roseum</name>
    <dbReference type="NCBI Taxonomy" id="29856"/>
    <lineage>
        <taxon>Eukaryota</taxon>
        <taxon>Fungi</taxon>
        <taxon>Dikarya</taxon>
        <taxon>Ascomycota</taxon>
        <taxon>Pezizomycotina</taxon>
        <taxon>Sordariomycetes</taxon>
        <taxon>Hypocreomycetidae</taxon>
        <taxon>Hypocreales</taxon>
        <taxon>Bionectriaceae</taxon>
        <taxon>Clonostachys</taxon>
    </lineage>
</organism>
<name>A0ABY6V1B5_BIOOC</name>
<feature type="domain" description="PPPDE" evidence="2">
    <location>
        <begin position="1"/>
        <end position="68"/>
    </location>
</feature>
<dbReference type="InterPro" id="IPR008580">
    <property type="entry name" value="PPPDE_dom"/>
</dbReference>
<feature type="region of interest" description="Disordered" evidence="1">
    <location>
        <begin position="134"/>
        <end position="171"/>
    </location>
</feature>
<gene>
    <name evidence="3" type="ORF">CLO192961_LOCUS476127</name>
</gene>
<proteinExistence type="predicted"/>